<accession>A0A811U9X1</accession>
<protein>
    <submittedName>
        <fullName evidence="1">(Mediterranean fruit fly) hypothetical protein</fullName>
    </submittedName>
</protein>
<evidence type="ECO:0000313" key="2">
    <source>
        <dbReference type="Proteomes" id="UP000606786"/>
    </source>
</evidence>
<organism evidence="1 2">
    <name type="scientific">Ceratitis capitata</name>
    <name type="common">Mediterranean fruit fly</name>
    <name type="synonym">Tephritis capitata</name>
    <dbReference type="NCBI Taxonomy" id="7213"/>
    <lineage>
        <taxon>Eukaryota</taxon>
        <taxon>Metazoa</taxon>
        <taxon>Ecdysozoa</taxon>
        <taxon>Arthropoda</taxon>
        <taxon>Hexapoda</taxon>
        <taxon>Insecta</taxon>
        <taxon>Pterygota</taxon>
        <taxon>Neoptera</taxon>
        <taxon>Endopterygota</taxon>
        <taxon>Diptera</taxon>
        <taxon>Brachycera</taxon>
        <taxon>Muscomorpha</taxon>
        <taxon>Tephritoidea</taxon>
        <taxon>Tephritidae</taxon>
        <taxon>Ceratitis</taxon>
        <taxon>Ceratitis</taxon>
    </lineage>
</organism>
<gene>
    <name evidence="1" type="ORF">CCAP1982_LOCUS2889</name>
</gene>
<comment type="caution">
    <text evidence="1">The sequence shown here is derived from an EMBL/GenBank/DDBJ whole genome shotgun (WGS) entry which is preliminary data.</text>
</comment>
<name>A0A811U9X1_CERCA</name>
<dbReference type="EMBL" id="CAJHJT010000001">
    <property type="protein sequence ID" value="CAD6994123.1"/>
    <property type="molecule type" value="Genomic_DNA"/>
</dbReference>
<keyword evidence="2" id="KW-1185">Reference proteome</keyword>
<dbReference type="Proteomes" id="UP000606786">
    <property type="component" value="Unassembled WGS sequence"/>
</dbReference>
<dbReference type="AlphaFoldDB" id="A0A811U9X1"/>
<proteinExistence type="predicted"/>
<sequence>MPHMYVCMYVCTHIRVYMYINICFNQYSSLYFGLLTAYTSTAFPLSQLIGSHLRAIPLPARLFRALQLQVLYVQTHTYMNICCYKFHLISLKSSRSPMVQSLFTHPHLAQHTFTIDSQAQHTLLALPHTLLFPLPLPLPLSRLFSLSLFHTPALQLISNKYKYRMCNEVEIVNHKHMYVCMYTYLYMNILEYMQICLRHAT</sequence>
<reference evidence="1" key="1">
    <citation type="submission" date="2020-11" db="EMBL/GenBank/DDBJ databases">
        <authorList>
            <person name="Whitehead M."/>
        </authorList>
    </citation>
    <scope>NUCLEOTIDE SEQUENCE</scope>
    <source>
        <strain evidence="1">EGII</strain>
    </source>
</reference>
<evidence type="ECO:0000313" key="1">
    <source>
        <dbReference type="EMBL" id="CAD6994123.1"/>
    </source>
</evidence>